<proteinExistence type="predicted"/>
<evidence type="ECO:0000313" key="1">
    <source>
        <dbReference type="EMBL" id="PIR94511.1"/>
    </source>
</evidence>
<protein>
    <submittedName>
        <fullName evidence="1">Uncharacterized protein</fullName>
    </submittedName>
</protein>
<organism evidence="1 2">
    <name type="scientific">Candidatus Falkowbacteria bacterium CG10_big_fil_rev_8_21_14_0_10_39_11</name>
    <dbReference type="NCBI Taxonomy" id="1974565"/>
    <lineage>
        <taxon>Bacteria</taxon>
        <taxon>Candidatus Falkowiibacteriota</taxon>
    </lineage>
</organism>
<dbReference type="AlphaFoldDB" id="A0A2H0V620"/>
<comment type="caution">
    <text evidence="1">The sequence shown here is derived from an EMBL/GenBank/DDBJ whole genome shotgun (WGS) entry which is preliminary data.</text>
</comment>
<reference evidence="2" key="1">
    <citation type="submission" date="2017-09" db="EMBL/GenBank/DDBJ databases">
        <title>Depth-based differentiation of microbial function through sediment-hosted aquifers and enrichment of novel symbionts in the deep terrestrial subsurface.</title>
        <authorList>
            <person name="Probst A.J."/>
            <person name="Ladd B."/>
            <person name="Jarett J.K."/>
            <person name="Geller-Mcgrath D.E."/>
            <person name="Sieber C.M.K."/>
            <person name="Emerson J.B."/>
            <person name="Anantharaman K."/>
            <person name="Thomas B.C."/>
            <person name="Malmstrom R."/>
            <person name="Stieglmeier M."/>
            <person name="Klingl A."/>
            <person name="Woyke T."/>
            <person name="Ryan C.M."/>
            <person name="Banfield J.F."/>
        </authorList>
    </citation>
    <scope>NUCLEOTIDE SEQUENCE [LARGE SCALE GENOMIC DNA]</scope>
</reference>
<dbReference type="Proteomes" id="UP000229901">
    <property type="component" value="Unassembled WGS sequence"/>
</dbReference>
<gene>
    <name evidence="1" type="ORF">COT97_01025</name>
</gene>
<name>A0A2H0V620_9BACT</name>
<sequence length="109" mass="12645">MSNINQVRQMFEGYDYIRELPQVKRILESDLFQEIHLIRFDCSGGVVLNFNVVAPDLLPHPRARLLEAGMIKRHNVRCTSQTAFGVSLNLQFFECALMVNLYFLKADIR</sequence>
<accession>A0A2H0V620</accession>
<evidence type="ECO:0000313" key="2">
    <source>
        <dbReference type="Proteomes" id="UP000229901"/>
    </source>
</evidence>
<dbReference type="EMBL" id="PFAP01000004">
    <property type="protein sequence ID" value="PIR94511.1"/>
    <property type="molecule type" value="Genomic_DNA"/>
</dbReference>